<evidence type="ECO:0000313" key="6">
    <source>
        <dbReference type="EMBL" id="JAC10517.1"/>
    </source>
</evidence>
<feature type="chain" id="PRO_5001519071" evidence="4">
    <location>
        <begin position="23"/>
        <end position="285"/>
    </location>
</feature>
<dbReference type="GO" id="GO:0006508">
    <property type="term" value="P:proteolysis"/>
    <property type="evidence" value="ECO:0007669"/>
    <property type="project" value="InterPro"/>
</dbReference>
<comment type="similarity">
    <text evidence="2">Belongs to the peptidase S1 family. CLIP subfamily.</text>
</comment>
<keyword evidence="3" id="KW-0812">Transmembrane</keyword>
<dbReference type="Gene3D" id="2.40.10.10">
    <property type="entry name" value="Trypsin-like serine proteases"/>
    <property type="match status" value="1"/>
</dbReference>
<evidence type="ECO:0000256" key="2">
    <source>
        <dbReference type="ARBA" id="ARBA00024195"/>
    </source>
</evidence>
<dbReference type="AlphaFoldDB" id="A0A023EMH1"/>
<dbReference type="PROSITE" id="PS50240">
    <property type="entry name" value="TRYPSIN_DOM"/>
    <property type="match status" value="1"/>
</dbReference>
<dbReference type="FunFam" id="2.40.10.10:FF:000068">
    <property type="entry name" value="transmembrane protease serine 2"/>
    <property type="match status" value="1"/>
</dbReference>
<dbReference type="SMART" id="SM00020">
    <property type="entry name" value="Tryp_SPc"/>
    <property type="match status" value="1"/>
</dbReference>
<dbReference type="Pfam" id="PF00089">
    <property type="entry name" value="Trypsin"/>
    <property type="match status" value="1"/>
</dbReference>
<proteinExistence type="evidence at transcript level"/>
<sequence>MRFLVGLGSLLVLSIGAEPMWSLPSSSDVRAPFVVSLENEGGQFCSGTVVTNNWILTAASCVWNKRAKTVSIGIQPLEAETGGYHRRAHKIYVHPDYSEQSPASNIALIKLKRPIEWNGHIVVMRLLNNSVDLQRMTRCPMVGWDRNQITPNHLKPVHLLPSNKCSDKPAQSLCFNGTNDDQLCHFNEGSPVLCLHEEKFVQVGFVSSRKGCDSGNSSIGISSVVHFNEWMLDVIQHKNLVKDLQNEKGYLRRLSRFNWLILAVLVFVASLVILIQVLKARFRLV</sequence>
<keyword evidence="3" id="KW-0472">Membrane</keyword>
<evidence type="ECO:0000256" key="4">
    <source>
        <dbReference type="SAM" id="SignalP"/>
    </source>
</evidence>
<keyword evidence="3" id="KW-1133">Transmembrane helix</keyword>
<dbReference type="InterPro" id="IPR043504">
    <property type="entry name" value="Peptidase_S1_PA_chymotrypsin"/>
</dbReference>
<feature type="domain" description="Peptidase S1" evidence="5">
    <location>
        <begin position="14"/>
        <end position="236"/>
    </location>
</feature>
<feature type="signal peptide" evidence="4">
    <location>
        <begin position="1"/>
        <end position="22"/>
    </location>
</feature>
<dbReference type="EMBL" id="GAPW01003081">
    <property type="protein sequence ID" value="JAC10517.1"/>
    <property type="molecule type" value="mRNA"/>
</dbReference>
<organism evidence="6">
    <name type="scientific">Aedes albopictus</name>
    <name type="common">Asian tiger mosquito</name>
    <name type="synonym">Stegomyia albopicta</name>
    <dbReference type="NCBI Taxonomy" id="7160"/>
    <lineage>
        <taxon>Eukaryota</taxon>
        <taxon>Metazoa</taxon>
        <taxon>Ecdysozoa</taxon>
        <taxon>Arthropoda</taxon>
        <taxon>Hexapoda</taxon>
        <taxon>Insecta</taxon>
        <taxon>Pterygota</taxon>
        <taxon>Neoptera</taxon>
        <taxon>Endopterygota</taxon>
        <taxon>Diptera</taxon>
        <taxon>Nematocera</taxon>
        <taxon>Culicoidea</taxon>
        <taxon>Culicidae</taxon>
        <taxon>Culicinae</taxon>
        <taxon>Aedini</taxon>
        <taxon>Aedes</taxon>
        <taxon>Stegomyia</taxon>
    </lineage>
</organism>
<keyword evidence="1" id="KW-1015">Disulfide bond</keyword>
<feature type="transmembrane region" description="Helical" evidence="3">
    <location>
        <begin position="257"/>
        <end position="278"/>
    </location>
</feature>
<protein>
    <submittedName>
        <fullName evidence="6">Putative trypsin</fullName>
    </submittedName>
</protein>
<evidence type="ECO:0000256" key="3">
    <source>
        <dbReference type="SAM" id="Phobius"/>
    </source>
</evidence>
<evidence type="ECO:0000259" key="5">
    <source>
        <dbReference type="PROSITE" id="PS50240"/>
    </source>
</evidence>
<dbReference type="PANTHER" id="PTHR24250">
    <property type="entry name" value="CHYMOTRYPSIN-RELATED"/>
    <property type="match status" value="1"/>
</dbReference>
<dbReference type="VEuPathDB" id="VectorBase:AALC636_013890"/>
<dbReference type="PRINTS" id="PR00722">
    <property type="entry name" value="CHYMOTRYPSIN"/>
</dbReference>
<dbReference type="VEuPathDB" id="VectorBase:AALF008948"/>
<evidence type="ECO:0000256" key="1">
    <source>
        <dbReference type="ARBA" id="ARBA00023157"/>
    </source>
</evidence>
<dbReference type="InterPro" id="IPR001254">
    <property type="entry name" value="Trypsin_dom"/>
</dbReference>
<name>A0A023EMH1_AEDAL</name>
<dbReference type="VEuPathDB" id="VectorBase:AALFPA_044599"/>
<accession>A0A023EMH1</accession>
<dbReference type="GO" id="GO:0004252">
    <property type="term" value="F:serine-type endopeptidase activity"/>
    <property type="evidence" value="ECO:0007669"/>
    <property type="project" value="InterPro"/>
</dbReference>
<reference evidence="6" key="1">
    <citation type="journal article" date="2014" name="PLoS Negl. Trop. Dis.">
        <title>Identification and characterization of seminal fluid proteins in the Asian tiger mosquito, Aedes albopictus.</title>
        <authorList>
            <person name="Boes K.E."/>
            <person name="Ribeiro J.M."/>
            <person name="Wong A."/>
            <person name="Harrington L.C."/>
            <person name="Wolfner M.F."/>
            <person name="Sirot L.K."/>
        </authorList>
    </citation>
    <scope>NUCLEOTIDE SEQUENCE</scope>
    <source>
        <tissue evidence="6">Reproductive organs</tissue>
    </source>
</reference>
<keyword evidence="4" id="KW-0732">Signal</keyword>
<dbReference type="InterPro" id="IPR009003">
    <property type="entry name" value="Peptidase_S1_PA"/>
</dbReference>
<dbReference type="InterPro" id="IPR001314">
    <property type="entry name" value="Peptidase_S1A"/>
</dbReference>
<dbReference type="PANTHER" id="PTHR24250:SF27">
    <property type="entry name" value="ELASTASE 2 LIKE"/>
    <property type="match status" value="1"/>
</dbReference>
<dbReference type="SUPFAM" id="SSF50494">
    <property type="entry name" value="Trypsin-like serine proteases"/>
    <property type="match status" value="1"/>
</dbReference>